<gene>
    <name evidence="1" type="ORF">DHETER_LOCUS1876</name>
</gene>
<name>A0ACA9KJE8_9GLOM</name>
<dbReference type="Proteomes" id="UP000789702">
    <property type="component" value="Unassembled WGS sequence"/>
</dbReference>
<keyword evidence="2" id="KW-1185">Reference proteome</keyword>
<accession>A0ACA9KJE8</accession>
<evidence type="ECO:0000313" key="1">
    <source>
        <dbReference type="EMBL" id="CAG8474896.1"/>
    </source>
</evidence>
<reference evidence="1" key="1">
    <citation type="submission" date="2021-06" db="EMBL/GenBank/DDBJ databases">
        <authorList>
            <person name="Kallberg Y."/>
            <person name="Tangrot J."/>
            <person name="Rosling A."/>
        </authorList>
    </citation>
    <scope>NUCLEOTIDE SEQUENCE</scope>
    <source>
        <strain evidence="1">IL203A</strain>
    </source>
</reference>
<proteinExistence type="predicted"/>
<comment type="caution">
    <text evidence="1">The sequence shown here is derived from an EMBL/GenBank/DDBJ whole genome shotgun (WGS) entry which is preliminary data.</text>
</comment>
<sequence>MVTLKPDEQETEHVVSKQKYYIEVDQPINKPEIQPVIEPVMEFEQVTNPEEQQTNNCAEIYAVIRALEICQDERRLLEIITDSKYVTNTMETWIKKWEENNYISYYHKPINGPEILLQFMIKMNLEFDAESVFSKKRKQYDNSELFPDSDMDEAKILSDQSKKTRLFNPITVTTGFKKKKTRWGFENNHIFSNLTDEVKEYLRSCWAMGIMFLIEESCKDFRNQMLDIKAIIKTAQEELDHMSFLQTRAIYVALVQQKNLFITDDTGTGKTRVLKFIMAHYQMIFGTKIKVTMSMGKAALELRSDDITSKTIHSAFRLIGVKALIIDECSMVNENLFDSIVYLFKREPSSKFLERYELYLRWDDGDFQTECKYSEDDAVRLFAFNKFCDQYNDQRDSSIGARVKKHKRDERKLEFEGEAIGRETSHPRKDIH</sequence>
<organism evidence="1 2">
    <name type="scientific">Dentiscutata heterogama</name>
    <dbReference type="NCBI Taxonomy" id="1316150"/>
    <lineage>
        <taxon>Eukaryota</taxon>
        <taxon>Fungi</taxon>
        <taxon>Fungi incertae sedis</taxon>
        <taxon>Mucoromycota</taxon>
        <taxon>Glomeromycotina</taxon>
        <taxon>Glomeromycetes</taxon>
        <taxon>Diversisporales</taxon>
        <taxon>Gigasporaceae</taxon>
        <taxon>Dentiscutata</taxon>
    </lineage>
</organism>
<evidence type="ECO:0000313" key="2">
    <source>
        <dbReference type="Proteomes" id="UP000789702"/>
    </source>
</evidence>
<dbReference type="EMBL" id="CAJVPU010001221">
    <property type="protein sequence ID" value="CAG8474896.1"/>
    <property type="molecule type" value="Genomic_DNA"/>
</dbReference>
<protein>
    <submittedName>
        <fullName evidence="1">16193_t:CDS:1</fullName>
    </submittedName>
</protein>